<proteinExistence type="predicted"/>
<evidence type="ECO:0000313" key="2">
    <source>
        <dbReference type="Proteomes" id="UP000245514"/>
    </source>
</evidence>
<reference evidence="1 2" key="1">
    <citation type="submission" date="2018-05" db="EMBL/GenBank/DDBJ databases">
        <title>Draft Genome Sequence of Arthrobacter cumminsii IME1328, Isolated from a Patient Who Suffered from Foot Ulcers in China.</title>
        <authorList>
            <person name="Li M."/>
            <person name="Jiang Z."/>
            <person name="Sun Q."/>
            <person name="Tong Y."/>
        </authorList>
    </citation>
    <scope>NUCLEOTIDE SEQUENCE [LARGE SCALE GENOMIC DNA]</scope>
    <source>
        <strain evidence="1 2">IME1328</strain>
    </source>
</reference>
<dbReference type="InterPro" id="IPR015946">
    <property type="entry name" value="KH_dom-like_a/b"/>
</dbReference>
<accession>A0ABX5L9C6</accession>
<dbReference type="InterPro" id="IPR036102">
    <property type="entry name" value="OsmC/Ohrsf"/>
</dbReference>
<dbReference type="InterPro" id="IPR052707">
    <property type="entry name" value="OsmC_Ohr_Peroxiredoxin"/>
</dbReference>
<name>A0ABX5L9C6_9MICC</name>
<dbReference type="PANTHER" id="PTHR42830">
    <property type="entry name" value="OSMOTICALLY INDUCIBLE FAMILY PROTEIN"/>
    <property type="match status" value="1"/>
</dbReference>
<organism evidence="1 2">
    <name type="scientific">Pseudoglutamicibacter cumminsii</name>
    <dbReference type="NCBI Taxonomy" id="156979"/>
    <lineage>
        <taxon>Bacteria</taxon>
        <taxon>Bacillati</taxon>
        <taxon>Actinomycetota</taxon>
        <taxon>Actinomycetes</taxon>
        <taxon>Micrococcales</taxon>
        <taxon>Micrococcaceae</taxon>
        <taxon>Pseudoglutamicibacter</taxon>
    </lineage>
</organism>
<dbReference type="SUPFAM" id="SSF82784">
    <property type="entry name" value="OsmC-like"/>
    <property type="match status" value="1"/>
</dbReference>
<keyword evidence="2" id="KW-1185">Reference proteome</keyword>
<comment type="caution">
    <text evidence="1">The sequence shown here is derived from an EMBL/GenBank/DDBJ whole genome shotgun (WGS) entry which is preliminary data.</text>
</comment>
<protein>
    <recommendedName>
        <fullName evidence="3">Osmotically inducible protein OsmC</fullName>
    </recommendedName>
</protein>
<dbReference type="InterPro" id="IPR003718">
    <property type="entry name" value="OsmC/Ohr_fam"/>
</dbReference>
<evidence type="ECO:0008006" key="3">
    <source>
        <dbReference type="Google" id="ProtNLM"/>
    </source>
</evidence>
<dbReference type="PANTHER" id="PTHR42830:SF2">
    <property type="entry name" value="OSMC_OHR FAMILY PROTEIN"/>
    <property type="match status" value="1"/>
</dbReference>
<dbReference type="Pfam" id="PF02566">
    <property type="entry name" value="OsmC"/>
    <property type="match status" value="1"/>
</dbReference>
<gene>
    <name evidence="1" type="ORF">CAY35_01640</name>
</gene>
<evidence type="ECO:0000313" key="1">
    <source>
        <dbReference type="EMBL" id="PWI28781.1"/>
    </source>
</evidence>
<sequence length="180" mass="19088">MRPHIFRVSVSWEVGDGEPTTSLRAFPRDSVATTPGIGAQTSSPPNTRVGLEVSAAKAFFGDPSKWNPETLLLAALGQCHLLSFLRAAGVRGYEVAQATIDVSGELTLSSDGSGHFTFIEIQPSSSISGLDPEAHAETYSELHEQAHTWCFIANSISCEIAVHPDTGVECANSEDADATT</sequence>
<dbReference type="EMBL" id="QFWG01000001">
    <property type="protein sequence ID" value="PWI28781.1"/>
    <property type="molecule type" value="Genomic_DNA"/>
</dbReference>
<dbReference type="Proteomes" id="UP000245514">
    <property type="component" value="Unassembled WGS sequence"/>
</dbReference>
<dbReference type="Gene3D" id="3.30.300.20">
    <property type="match status" value="1"/>
</dbReference>